<gene>
    <name evidence="1" type="ORF">UE95_012440</name>
</gene>
<accession>A0ABD4UDE0</accession>
<organism evidence="1 2">
    <name type="scientific">Burkholderia cenocepacia</name>
    <dbReference type="NCBI Taxonomy" id="95486"/>
    <lineage>
        <taxon>Bacteria</taxon>
        <taxon>Pseudomonadati</taxon>
        <taxon>Pseudomonadota</taxon>
        <taxon>Betaproteobacteria</taxon>
        <taxon>Burkholderiales</taxon>
        <taxon>Burkholderiaceae</taxon>
        <taxon>Burkholderia</taxon>
        <taxon>Burkholderia cepacia complex</taxon>
    </lineage>
</organism>
<sequence>MALKQELGLSVVARYAQKRCYLVVKDKDGRVIVNMWKSIRIPNSQSLSTIERKAKLNTCSQVTYMSLVSQAVPKLLAYKAKNMFELFHSKLAVKGKARQLLKI</sequence>
<dbReference type="Proteomes" id="UP000191686">
    <property type="component" value="Unassembled WGS sequence"/>
</dbReference>
<reference evidence="1 2" key="1">
    <citation type="journal article" date="2017" name="Front. Microbiol.">
        <title>Genomics reveals a unique clone of Burkholderia cenocepacia harbouring an actively excising novel genomic island.</title>
        <authorList>
            <person name="Patil P."/>
            <person name="Mali S."/>
            <person name="Midha S."/>
            <person name="Gautam V."/>
            <person name="Dash L."/>
            <person name="Kumar S."/>
            <person name="Shastri J."/>
            <person name="Singhal L."/>
            <person name="Patil P.B."/>
        </authorList>
    </citation>
    <scope>NUCLEOTIDE SEQUENCE [LARGE SCALE GENOMIC DNA]</scope>
    <source>
        <strain evidence="1 2">BC-19</strain>
    </source>
</reference>
<protein>
    <submittedName>
        <fullName evidence="1">Uncharacterized protein</fullName>
    </submittedName>
</protein>
<reference evidence="1 2" key="2">
    <citation type="journal article" date="2017" name="Front. Microbiol.">
        <title>Genomics Reveals a Unique Clone of Burkholderia cenocepacia Harboring an Actively Excising Novel Genomic Island.</title>
        <authorList>
            <person name="Patil P.P."/>
            <person name="Mali S."/>
            <person name="Midha S."/>
            <person name="Gautam V."/>
            <person name="Dash L."/>
            <person name="Kumar S."/>
            <person name="Shastri J."/>
            <person name="Singhal L."/>
            <person name="Patil P.B."/>
        </authorList>
    </citation>
    <scope>NUCLEOTIDE SEQUENCE [LARGE SCALE GENOMIC DNA]</scope>
    <source>
        <strain evidence="1 2">BC-19</strain>
    </source>
</reference>
<evidence type="ECO:0000313" key="2">
    <source>
        <dbReference type="Proteomes" id="UP000191686"/>
    </source>
</evidence>
<dbReference type="EMBL" id="JYMX02000008">
    <property type="protein sequence ID" value="MCW3712096.1"/>
    <property type="molecule type" value="Genomic_DNA"/>
</dbReference>
<dbReference type="RefSeq" id="WP_080324633.1">
    <property type="nucleotide sequence ID" value="NZ_JAIMHC010000001.1"/>
</dbReference>
<evidence type="ECO:0000313" key="1">
    <source>
        <dbReference type="EMBL" id="MCW3712096.1"/>
    </source>
</evidence>
<dbReference type="AlphaFoldDB" id="A0ABD4UDE0"/>
<proteinExistence type="predicted"/>
<comment type="caution">
    <text evidence="1">The sequence shown here is derived from an EMBL/GenBank/DDBJ whole genome shotgun (WGS) entry which is preliminary data.</text>
</comment>
<name>A0ABD4UDE0_9BURK</name>